<dbReference type="Gene3D" id="1.25.40.10">
    <property type="entry name" value="Tetratricopeptide repeat domain"/>
    <property type="match status" value="1"/>
</dbReference>
<name>A0A067CZ11_SAPPC</name>
<evidence type="ECO:0000256" key="3">
    <source>
        <dbReference type="ARBA" id="ARBA00023110"/>
    </source>
</evidence>
<dbReference type="EMBL" id="KK583189">
    <property type="protein sequence ID" value="KDO35698.1"/>
    <property type="molecule type" value="Genomic_DNA"/>
</dbReference>
<evidence type="ECO:0000313" key="7">
    <source>
        <dbReference type="Proteomes" id="UP000030745"/>
    </source>
</evidence>
<dbReference type="SMART" id="SM00028">
    <property type="entry name" value="TPR"/>
    <property type="match status" value="3"/>
</dbReference>
<evidence type="ECO:0000256" key="5">
    <source>
        <dbReference type="PROSITE-ProRule" id="PRU00339"/>
    </source>
</evidence>
<dbReference type="SUPFAM" id="SSF48452">
    <property type="entry name" value="TPR-like"/>
    <property type="match status" value="1"/>
</dbReference>
<keyword evidence="7" id="KW-1185">Reference proteome</keyword>
<dbReference type="VEuPathDB" id="FungiDB:SPRG_18853"/>
<accession>A0A067CZ11</accession>
<organism evidence="6 7">
    <name type="scientific">Saprolegnia parasitica (strain CBS 223.65)</name>
    <dbReference type="NCBI Taxonomy" id="695850"/>
    <lineage>
        <taxon>Eukaryota</taxon>
        <taxon>Sar</taxon>
        <taxon>Stramenopiles</taxon>
        <taxon>Oomycota</taxon>
        <taxon>Saprolegniomycetes</taxon>
        <taxon>Saprolegniales</taxon>
        <taxon>Saprolegniaceae</taxon>
        <taxon>Saprolegnia</taxon>
    </lineage>
</organism>
<dbReference type="InterPro" id="IPR011990">
    <property type="entry name" value="TPR-like_helical_dom_sf"/>
</dbReference>
<proteinExistence type="predicted"/>
<dbReference type="GO" id="GO:0003755">
    <property type="term" value="F:peptidyl-prolyl cis-trans isomerase activity"/>
    <property type="evidence" value="ECO:0007669"/>
    <property type="project" value="UniProtKB-EC"/>
</dbReference>
<dbReference type="InterPro" id="IPR019734">
    <property type="entry name" value="TPR_rpt"/>
</dbReference>
<evidence type="ECO:0000256" key="1">
    <source>
        <dbReference type="ARBA" id="ARBA00000971"/>
    </source>
</evidence>
<feature type="repeat" description="TPR" evidence="5">
    <location>
        <begin position="99"/>
        <end position="132"/>
    </location>
</feature>
<comment type="catalytic activity">
    <reaction evidence="1">
        <text>[protein]-peptidylproline (omega=180) = [protein]-peptidylproline (omega=0)</text>
        <dbReference type="Rhea" id="RHEA:16237"/>
        <dbReference type="Rhea" id="RHEA-COMP:10747"/>
        <dbReference type="Rhea" id="RHEA-COMP:10748"/>
        <dbReference type="ChEBI" id="CHEBI:83833"/>
        <dbReference type="ChEBI" id="CHEBI:83834"/>
        <dbReference type="EC" id="5.2.1.8"/>
    </reaction>
</comment>
<dbReference type="EC" id="5.2.1.8" evidence="2"/>
<evidence type="ECO:0000256" key="4">
    <source>
        <dbReference type="ARBA" id="ARBA00023235"/>
    </source>
</evidence>
<dbReference type="AlphaFoldDB" id="A0A067CZ11"/>
<evidence type="ECO:0000313" key="6">
    <source>
        <dbReference type="EMBL" id="KDO35698.1"/>
    </source>
</evidence>
<dbReference type="RefSeq" id="XP_012194069.1">
    <property type="nucleotide sequence ID" value="XM_012338679.1"/>
</dbReference>
<dbReference type="PANTHER" id="PTHR46512">
    <property type="entry name" value="PEPTIDYLPROLYL ISOMERASE"/>
    <property type="match status" value="1"/>
</dbReference>
<dbReference type="Proteomes" id="UP000030745">
    <property type="component" value="Unassembled WGS sequence"/>
</dbReference>
<dbReference type="OrthoDB" id="72596at2759"/>
<dbReference type="STRING" id="695850.A0A067CZ11"/>
<dbReference type="KEGG" id="spar:SPRG_18853"/>
<dbReference type="InterPro" id="IPR050754">
    <property type="entry name" value="FKBP4/5/8-like"/>
</dbReference>
<dbReference type="Pfam" id="PF13431">
    <property type="entry name" value="TPR_17"/>
    <property type="match status" value="1"/>
</dbReference>
<keyword evidence="4" id="KW-0413">Isomerase</keyword>
<reference evidence="6 7" key="1">
    <citation type="journal article" date="2013" name="PLoS Genet.">
        <title>Distinctive expansion of potential virulence genes in the genome of the oomycete fish pathogen Saprolegnia parasitica.</title>
        <authorList>
            <person name="Jiang R.H."/>
            <person name="de Bruijn I."/>
            <person name="Haas B.J."/>
            <person name="Belmonte R."/>
            <person name="Lobach L."/>
            <person name="Christie J."/>
            <person name="van den Ackerveken G."/>
            <person name="Bottin A."/>
            <person name="Bulone V."/>
            <person name="Diaz-Moreno S.M."/>
            <person name="Dumas B."/>
            <person name="Fan L."/>
            <person name="Gaulin E."/>
            <person name="Govers F."/>
            <person name="Grenville-Briggs L.J."/>
            <person name="Horner N.R."/>
            <person name="Levin J.Z."/>
            <person name="Mammella M."/>
            <person name="Meijer H.J."/>
            <person name="Morris P."/>
            <person name="Nusbaum C."/>
            <person name="Oome S."/>
            <person name="Phillips A.J."/>
            <person name="van Rooyen D."/>
            <person name="Rzeszutek E."/>
            <person name="Saraiva M."/>
            <person name="Secombes C.J."/>
            <person name="Seidl M.F."/>
            <person name="Snel B."/>
            <person name="Stassen J.H."/>
            <person name="Sykes S."/>
            <person name="Tripathy S."/>
            <person name="van den Berg H."/>
            <person name="Vega-Arreguin J.C."/>
            <person name="Wawra S."/>
            <person name="Young S.K."/>
            <person name="Zeng Q."/>
            <person name="Dieguez-Uribeondo J."/>
            <person name="Russ C."/>
            <person name="Tyler B.M."/>
            <person name="van West P."/>
        </authorList>
    </citation>
    <scope>NUCLEOTIDE SEQUENCE [LARGE SCALE GENOMIC DNA]</scope>
    <source>
        <strain evidence="6 7">CBS 223.65</strain>
    </source>
</reference>
<gene>
    <name evidence="6" type="ORF">SPRG_18853</name>
</gene>
<dbReference type="PANTHER" id="PTHR46512:SF9">
    <property type="entry name" value="PEPTIDYLPROLYL ISOMERASE"/>
    <property type="match status" value="1"/>
</dbReference>
<dbReference type="Pfam" id="PF13181">
    <property type="entry name" value="TPR_8"/>
    <property type="match status" value="1"/>
</dbReference>
<dbReference type="PROSITE" id="PS50005">
    <property type="entry name" value="TPR"/>
    <property type="match status" value="1"/>
</dbReference>
<keyword evidence="3" id="KW-0697">Rotamase</keyword>
<keyword evidence="5" id="KW-0802">TPR repeat</keyword>
<protein>
    <recommendedName>
        <fullName evidence="2">peptidylprolyl isomerase</fullName>
        <ecNumber evidence="2">5.2.1.8</ecNumber>
    </recommendedName>
</protein>
<evidence type="ECO:0000256" key="2">
    <source>
        <dbReference type="ARBA" id="ARBA00013194"/>
    </source>
</evidence>
<dbReference type="GeneID" id="24140349"/>
<sequence length="161" mass="18042">MGILGAKVELAEAWRVDGNAAFQTKQFARAKACYEQGLRLLSCPDMCTLAQAEVEVLRQRLAILHVNTAACHLQDPEMFAATECENHCSKALQLDPSNVKAWYRRSQVYVRVGDMDKAKHDIARATNLEPTNAMLRKEQAHIINLVAAEAKNRKQLYQGAF</sequence>